<name>A0ABP8NGL6_9BACT</name>
<accession>A0ABP8NGL6</accession>
<dbReference type="RefSeq" id="WP_345247360.1">
    <property type="nucleotide sequence ID" value="NZ_BAABHD010000078.1"/>
</dbReference>
<reference evidence="2" key="1">
    <citation type="journal article" date="2019" name="Int. J. Syst. Evol. Microbiol.">
        <title>The Global Catalogue of Microorganisms (GCM) 10K type strain sequencing project: providing services to taxonomists for standard genome sequencing and annotation.</title>
        <authorList>
            <consortium name="The Broad Institute Genomics Platform"/>
            <consortium name="The Broad Institute Genome Sequencing Center for Infectious Disease"/>
            <person name="Wu L."/>
            <person name="Ma J."/>
        </authorList>
    </citation>
    <scope>NUCLEOTIDE SEQUENCE [LARGE SCALE GENOMIC DNA]</scope>
    <source>
        <strain evidence="2">JCM 17927</strain>
    </source>
</reference>
<protein>
    <submittedName>
        <fullName evidence="1">Uncharacterized protein</fullName>
    </submittedName>
</protein>
<dbReference type="Proteomes" id="UP001501175">
    <property type="component" value="Unassembled WGS sequence"/>
</dbReference>
<dbReference type="EMBL" id="BAABHD010000078">
    <property type="protein sequence ID" value="GAA4465236.1"/>
    <property type="molecule type" value="Genomic_DNA"/>
</dbReference>
<evidence type="ECO:0000313" key="2">
    <source>
        <dbReference type="Proteomes" id="UP001501175"/>
    </source>
</evidence>
<proteinExistence type="predicted"/>
<sequence>MKKTKYSWIASNDPLCDNPTVLVSIAGRPRSNVPVTFVFAIYYGYWEDAGPPRLTGRHAWHYGRHFPAGWRFGCNIWFGHVTDCGSRNGWCHTVGLLPSHDPRGYLYHDQDHNIRASHPHYATKDECIEAAIRHVAARLDTTLLLYPDVVKYLLRPELEPFFALWHTIVEKEEWLNQVRAPKAVGLTEQLQLFY</sequence>
<gene>
    <name evidence="1" type="ORF">GCM10023189_45570</name>
</gene>
<keyword evidence="2" id="KW-1185">Reference proteome</keyword>
<evidence type="ECO:0000313" key="1">
    <source>
        <dbReference type="EMBL" id="GAA4465236.1"/>
    </source>
</evidence>
<organism evidence="1 2">
    <name type="scientific">Nibrella saemangeumensis</name>
    <dbReference type="NCBI Taxonomy" id="1084526"/>
    <lineage>
        <taxon>Bacteria</taxon>
        <taxon>Pseudomonadati</taxon>
        <taxon>Bacteroidota</taxon>
        <taxon>Cytophagia</taxon>
        <taxon>Cytophagales</taxon>
        <taxon>Spirosomataceae</taxon>
        <taxon>Nibrella</taxon>
    </lineage>
</organism>
<comment type="caution">
    <text evidence="1">The sequence shown here is derived from an EMBL/GenBank/DDBJ whole genome shotgun (WGS) entry which is preliminary data.</text>
</comment>